<evidence type="ECO:0000256" key="2">
    <source>
        <dbReference type="ARBA" id="ARBA00023326"/>
    </source>
</evidence>
<dbReference type="InterPro" id="IPR036116">
    <property type="entry name" value="FN3_sf"/>
</dbReference>
<gene>
    <name evidence="5" type="ORF">EV644_101732</name>
</gene>
<evidence type="ECO:0000259" key="4">
    <source>
        <dbReference type="PROSITE" id="PS50853"/>
    </source>
</evidence>
<organism evidence="5 6">
    <name type="scientific">Kribbella orskensis</name>
    <dbReference type="NCBI Taxonomy" id="2512216"/>
    <lineage>
        <taxon>Bacteria</taxon>
        <taxon>Bacillati</taxon>
        <taxon>Actinomycetota</taxon>
        <taxon>Actinomycetes</taxon>
        <taxon>Propionibacteriales</taxon>
        <taxon>Kribbellaceae</taxon>
        <taxon>Kribbella</taxon>
    </lineage>
</organism>
<evidence type="ECO:0000256" key="3">
    <source>
        <dbReference type="SAM" id="MobiDB-lite"/>
    </source>
</evidence>
<feature type="compositionally biased region" description="Gly residues" evidence="3">
    <location>
        <begin position="84"/>
        <end position="93"/>
    </location>
</feature>
<keyword evidence="1" id="KW-0326">Glycosidase</keyword>
<dbReference type="SUPFAM" id="SSF49265">
    <property type="entry name" value="Fibronectin type III"/>
    <property type="match status" value="1"/>
</dbReference>
<evidence type="ECO:0000313" key="6">
    <source>
        <dbReference type="Proteomes" id="UP000295818"/>
    </source>
</evidence>
<comment type="caution">
    <text evidence="5">The sequence shown here is derived from an EMBL/GenBank/DDBJ whole genome shotgun (WGS) entry which is preliminary data.</text>
</comment>
<feature type="domain" description="Fibronectin type-III" evidence="4">
    <location>
        <begin position="1"/>
        <end position="52"/>
    </location>
</feature>
<dbReference type="InterPro" id="IPR003961">
    <property type="entry name" value="FN3_dom"/>
</dbReference>
<dbReference type="EMBL" id="SLWM01000001">
    <property type="protein sequence ID" value="TCO32089.1"/>
    <property type="molecule type" value="Genomic_DNA"/>
</dbReference>
<sequence>MRLEQVPCGQWPGKGVSGLTADTGYSFTVQAKDAAGNKSVASRAVTARTRPGGPGGGRTFANGADYPIRNFQTAVSPTRKGERGIGGSGREGV</sequence>
<name>A0ABY2BVQ1_9ACTN</name>
<accession>A0ABY2BVQ1</accession>
<reference evidence="5 6" key="1">
    <citation type="journal article" date="2015" name="Stand. Genomic Sci.">
        <title>Genomic Encyclopedia of Bacterial and Archaeal Type Strains, Phase III: the genomes of soil and plant-associated and newly described type strains.</title>
        <authorList>
            <person name="Whitman W.B."/>
            <person name="Woyke T."/>
            <person name="Klenk H.P."/>
            <person name="Zhou Y."/>
            <person name="Lilburn T.G."/>
            <person name="Beck B.J."/>
            <person name="De Vos P."/>
            <person name="Vandamme P."/>
            <person name="Eisen J.A."/>
            <person name="Garrity G."/>
            <person name="Hugenholtz P."/>
            <person name="Kyrpides N.C."/>
        </authorList>
    </citation>
    <scope>NUCLEOTIDE SEQUENCE [LARGE SCALE GENOMIC DNA]</scope>
    <source>
        <strain evidence="5 6">VKM Ac-2538</strain>
    </source>
</reference>
<feature type="region of interest" description="Disordered" evidence="3">
    <location>
        <begin position="36"/>
        <end position="93"/>
    </location>
</feature>
<protein>
    <recommendedName>
        <fullName evidence="4">Fibronectin type-III domain-containing protein</fullName>
    </recommendedName>
</protein>
<evidence type="ECO:0000313" key="5">
    <source>
        <dbReference type="EMBL" id="TCO32089.1"/>
    </source>
</evidence>
<keyword evidence="6" id="KW-1185">Reference proteome</keyword>
<keyword evidence="1" id="KW-0378">Hydrolase</keyword>
<dbReference type="Proteomes" id="UP000295818">
    <property type="component" value="Unassembled WGS sequence"/>
</dbReference>
<keyword evidence="2" id="KW-0119">Carbohydrate metabolism</keyword>
<keyword evidence="2" id="KW-0624">Polysaccharide degradation</keyword>
<evidence type="ECO:0000256" key="1">
    <source>
        <dbReference type="ARBA" id="ARBA00023295"/>
    </source>
</evidence>
<dbReference type="PROSITE" id="PS50853">
    <property type="entry name" value="FN3"/>
    <property type="match status" value="1"/>
</dbReference>
<dbReference type="Gene3D" id="2.60.40.10">
    <property type="entry name" value="Immunoglobulins"/>
    <property type="match status" value="1"/>
</dbReference>
<dbReference type="RefSeq" id="WP_241997767.1">
    <property type="nucleotide sequence ID" value="NZ_SLWM01000001.1"/>
</dbReference>
<proteinExistence type="predicted"/>
<dbReference type="InterPro" id="IPR013783">
    <property type="entry name" value="Ig-like_fold"/>
</dbReference>